<accession>A0A4Y1MT78</accession>
<proteinExistence type="predicted"/>
<evidence type="ECO:0000256" key="1">
    <source>
        <dbReference type="SAM" id="MobiDB-lite"/>
    </source>
</evidence>
<feature type="region of interest" description="Disordered" evidence="1">
    <location>
        <begin position="25"/>
        <end position="72"/>
    </location>
</feature>
<reference evidence="2" key="1">
    <citation type="submission" date="2017-12" db="EMBL/GenBank/DDBJ databases">
        <authorList>
            <person name="Martens C."/>
            <person name="Dahlstrom E."/>
            <person name="Barbian K."/>
            <person name="Sykora L."/>
            <person name="Ricklefs S."/>
            <person name="Bruno D."/>
            <person name="Anzick I."/>
            <person name="Myles I."/>
            <person name="Datta S.K."/>
        </authorList>
    </citation>
    <scope>NUCLEOTIDE SEQUENCE</scope>
    <source>
        <strain evidence="2">AD2</strain>
    </source>
</reference>
<name>A0A4Y1MT78_9PROT</name>
<dbReference type="EMBL" id="CP025189">
    <property type="protein sequence ID" value="AWV21147.1"/>
    <property type="molecule type" value="Genomic_DNA"/>
</dbReference>
<organism evidence="2">
    <name type="scientific">Roseomonas mucosa</name>
    <dbReference type="NCBI Taxonomy" id="207340"/>
    <lineage>
        <taxon>Bacteria</taxon>
        <taxon>Pseudomonadati</taxon>
        <taxon>Pseudomonadota</taxon>
        <taxon>Alphaproteobacteria</taxon>
        <taxon>Acetobacterales</taxon>
        <taxon>Roseomonadaceae</taxon>
        <taxon>Roseomonas</taxon>
    </lineage>
</organism>
<evidence type="ECO:0000313" key="2">
    <source>
        <dbReference type="EMBL" id="AWV21147.1"/>
    </source>
</evidence>
<protein>
    <submittedName>
        <fullName evidence="2">Uncharacterized protein</fullName>
    </submittedName>
</protein>
<sequence>MSGPFGSHVAGLGVLPHAAGVAHGRPAAVEALHERPPASAEDPPAGPAPVMDSSPQAHPIARRGWQSARRAL</sequence>
<dbReference type="AlphaFoldDB" id="A0A4Y1MT78"/>
<gene>
    <name evidence="2" type="ORF">RADP37_03989</name>
</gene>